<dbReference type="SUPFAM" id="SSF53850">
    <property type="entry name" value="Periplasmic binding protein-like II"/>
    <property type="match status" value="1"/>
</dbReference>
<feature type="signal peptide" evidence="3">
    <location>
        <begin position="1"/>
        <end position="18"/>
    </location>
</feature>
<proteinExistence type="predicted"/>
<name>A0A5P8E597_9BACT</name>
<feature type="chain" id="PRO_5024458841" description="Type IV secretion system putative lipoprotein virB7" evidence="3">
    <location>
        <begin position="19"/>
        <end position="318"/>
    </location>
</feature>
<keyword evidence="5" id="KW-1185">Reference proteome</keyword>
<dbReference type="KEGG" id="alq:C7Y71_003140"/>
<reference evidence="4 5" key="1">
    <citation type="submission" date="2018-11" db="EMBL/GenBank/DDBJ databases">
        <authorList>
            <person name="Na S.W."/>
            <person name="Baik M."/>
        </authorList>
    </citation>
    <scope>NUCLEOTIDE SEQUENCE [LARGE SCALE GENOMIC DNA]</scope>
    <source>
        <strain evidence="4 5">E39</strain>
    </source>
</reference>
<dbReference type="Proteomes" id="UP000249375">
    <property type="component" value="Chromosome"/>
</dbReference>
<dbReference type="Pfam" id="PF08139">
    <property type="entry name" value="LPAM_1"/>
    <property type="match status" value="1"/>
</dbReference>
<dbReference type="AlphaFoldDB" id="A0A5P8E597"/>
<dbReference type="PROSITE" id="PS51257">
    <property type="entry name" value="PROKAR_LIPOPROTEIN"/>
    <property type="match status" value="1"/>
</dbReference>
<evidence type="ECO:0000256" key="2">
    <source>
        <dbReference type="ARBA" id="ARBA00022729"/>
    </source>
</evidence>
<dbReference type="RefSeq" id="WP_146739436.1">
    <property type="nucleotide sequence ID" value="NZ_CP033459.1"/>
</dbReference>
<evidence type="ECO:0000313" key="4">
    <source>
        <dbReference type="EMBL" id="QFQ12094.1"/>
    </source>
</evidence>
<sequence length="318" mass="35768">MKKILLFLSLALTLAACNSEETKTSAPEKKTNPKALNVALMPVIDCLPVYYAEQTGIYDSLGLELSITDKLSLFDLDAQMDVKTTDGIFTDVARVQYNKSKGKEWTVVMATNGKWALVANKNQRFTKVDQLTDRIVSISRYSASDFLAAQALKQNNMKYDDALRVQVNSLEVRLNMLNNNQVETAVLPQPFLARATEKGHKVLMAYEGADNNLGCIAFKKTALTDKRKAKQVELFVKGYNRAADIINRKGRKACDSLLIKHYNVPAKALPKVVLPKYEHARLPIDPTFTDVSNMLYEINAIKRTFGLYETCDERFLKQ</sequence>
<dbReference type="EMBL" id="CP033459">
    <property type="protein sequence ID" value="QFQ12094.1"/>
    <property type="molecule type" value="Genomic_DNA"/>
</dbReference>
<dbReference type="PANTHER" id="PTHR30024">
    <property type="entry name" value="ALIPHATIC SULFONATES-BINDING PROTEIN-RELATED"/>
    <property type="match status" value="1"/>
</dbReference>
<evidence type="ECO:0000256" key="1">
    <source>
        <dbReference type="ARBA" id="ARBA00017922"/>
    </source>
</evidence>
<evidence type="ECO:0000313" key="5">
    <source>
        <dbReference type="Proteomes" id="UP000249375"/>
    </source>
</evidence>
<dbReference type="InterPro" id="IPR012640">
    <property type="entry name" value="Membr_lipoprot_lipid_attach_CS"/>
</dbReference>
<dbReference type="PANTHER" id="PTHR30024:SF42">
    <property type="entry name" value="ALIPHATIC SULFONATES-BINDING PROTEIN-RELATED"/>
    <property type="match status" value="1"/>
</dbReference>
<protein>
    <recommendedName>
        <fullName evidence="1">Type IV secretion system putative lipoprotein virB7</fullName>
    </recommendedName>
</protein>
<dbReference type="Gene3D" id="3.40.190.10">
    <property type="entry name" value="Periplasmic binding protein-like II"/>
    <property type="match status" value="2"/>
</dbReference>
<organism evidence="4 5">
    <name type="scientific">Pseudoprevotella muciniphila</name>
    <dbReference type="NCBI Taxonomy" id="2133944"/>
    <lineage>
        <taxon>Bacteria</taxon>
        <taxon>Pseudomonadati</taxon>
        <taxon>Bacteroidota</taxon>
        <taxon>Bacteroidia</taxon>
        <taxon>Bacteroidales</taxon>
        <taxon>Prevotellaceae</taxon>
        <taxon>Pseudoprevotella</taxon>
    </lineage>
</organism>
<accession>A0A5P8E597</accession>
<gene>
    <name evidence="4" type="ORF">C7Y71_003140</name>
</gene>
<keyword evidence="2 3" id="KW-0732">Signal</keyword>
<dbReference type="OrthoDB" id="1081427at2"/>
<evidence type="ECO:0000256" key="3">
    <source>
        <dbReference type="SAM" id="SignalP"/>
    </source>
</evidence>